<evidence type="ECO:0000259" key="1">
    <source>
        <dbReference type="Pfam" id="PF14237"/>
    </source>
</evidence>
<dbReference type="InterPro" id="IPR035445">
    <property type="entry name" value="GYF-like_dom_sf"/>
</dbReference>
<dbReference type="Pfam" id="PF14237">
    <property type="entry name" value="GYF_2"/>
    <property type="match status" value="1"/>
</dbReference>
<evidence type="ECO:0000313" key="2">
    <source>
        <dbReference type="EMBL" id="SVE48912.1"/>
    </source>
</evidence>
<dbReference type="InterPro" id="IPR025640">
    <property type="entry name" value="GYF_2"/>
</dbReference>
<organism evidence="2">
    <name type="scientific">marine metagenome</name>
    <dbReference type="NCBI Taxonomy" id="408172"/>
    <lineage>
        <taxon>unclassified sequences</taxon>
        <taxon>metagenomes</taxon>
        <taxon>ecological metagenomes</taxon>
    </lineage>
</organism>
<dbReference type="SUPFAM" id="SSF55277">
    <property type="entry name" value="GYF domain"/>
    <property type="match status" value="1"/>
</dbReference>
<sequence length="44" mass="5135">MPEYYFIGGDNKEYGPYSLEKMRTFFSQNRLDTESMVKKDGGGF</sequence>
<gene>
    <name evidence="2" type="ORF">METZ01_LOCUS501766</name>
</gene>
<dbReference type="EMBL" id="UINC01220832">
    <property type="protein sequence ID" value="SVE48912.1"/>
    <property type="molecule type" value="Genomic_DNA"/>
</dbReference>
<accession>A0A383DWJ4</accession>
<proteinExistence type="predicted"/>
<feature type="non-terminal residue" evidence="2">
    <location>
        <position position="44"/>
    </location>
</feature>
<feature type="domain" description="GYF" evidence="1">
    <location>
        <begin position="5"/>
        <end position="41"/>
    </location>
</feature>
<name>A0A383DWJ4_9ZZZZ</name>
<dbReference type="AlphaFoldDB" id="A0A383DWJ4"/>
<protein>
    <recommendedName>
        <fullName evidence="1">GYF domain-containing protein</fullName>
    </recommendedName>
</protein>
<reference evidence="2" key="1">
    <citation type="submission" date="2018-05" db="EMBL/GenBank/DDBJ databases">
        <authorList>
            <person name="Lanie J.A."/>
            <person name="Ng W.-L."/>
            <person name="Kazmierczak K.M."/>
            <person name="Andrzejewski T.M."/>
            <person name="Davidsen T.M."/>
            <person name="Wayne K.J."/>
            <person name="Tettelin H."/>
            <person name="Glass J.I."/>
            <person name="Rusch D."/>
            <person name="Podicherti R."/>
            <person name="Tsui H.-C.T."/>
            <person name="Winkler M.E."/>
        </authorList>
    </citation>
    <scope>NUCLEOTIDE SEQUENCE</scope>
</reference>